<dbReference type="Proteomes" id="UP000756387">
    <property type="component" value="Unassembled WGS sequence"/>
</dbReference>
<dbReference type="EMBL" id="JADCSA010000008">
    <property type="protein sequence ID" value="MBE7325026.1"/>
    <property type="molecule type" value="Genomic_DNA"/>
</dbReference>
<dbReference type="Pfam" id="PF13399">
    <property type="entry name" value="LytR_C"/>
    <property type="match status" value="1"/>
</dbReference>
<accession>A0ABR9RTZ4</accession>
<feature type="compositionally biased region" description="Low complexity" evidence="1">
    <location>
        <begin position="53"/>
        <end position="64"/>
    </location>
</feature>
<reference evidence="4 5" key="1">
    <citation type="submission" date="2020-10" db="EMBL/GenBank/DDBJ databases">
        <title>Nocardioides sp. isolated from sludge.</title>
        <authorList>
            <person name="Zhang X."/>
        </authorList>
    </citation>
    <scope>NUCLEOTIDE SEQUENCE [LARGE SCALE GENOMIC DNA]</scope>
    <source>
        <strain evidence="4 5">Y6</strain>
    </source>
</reference>
<sequence length="161" mass="17398">MPRRNERGVAFPSPVVMLSVIAVAMAGFAFVATMDSPETERKVENVAQERVDPTPTAEPSATPTKKAKPKPKINRAKVYVEVYNNSGITGLAGRTAEKISAAGWQVVGSDNWVGHIPEPTVYHPPRLAREAKQLALDLGISRTKEAVAPMKLDRLTVILTG</sequence>
<keyword evidence="2" id="KW-0812">Transmembrane</keyword>
<dbReference type="RefSeq" id="WP_193638341.1">
    <property type="nucleotide sequence ID" value="NZ_JADCSA010000008.1"/>
</dbReference>
<gene>
    <name evidence="4" type="ORF">IEQ44_10180</name>
</gene>
<organism evidence="4 5">
    <name type="scientific">Nocardioides malaquae</name>
    <dbReference type="NCBI Taxonomy" id="2773426"/>
    <lineage>
        <taxon>Bacteria</taxon>
        <taxon>Bacillati</taxon>
        <taxon>Actinomycetota</taxon>
        <taxon>Actinomycetes</taxon>
        <taxon>Propionibacteriales</taxon>
        <taxon>Nocardioidaceae</taxon>
        <taxon>Nocardioides</taxon>
    </lineage>
</organism>
<feature type="region of interest" description="Disordered" evidence="1">
    <location>
        <begin position="39"/>
        <end position="71"/>
    </location>
</feature>
<evidence type="ECO:0000256" key="1">
    <source>
        <dbReference type="SAM" id="MobiDB-lite"/>
    </source>
</evidence>
<feature type="transmembrane region" description="Helical" evidence="2">
    <location>
        <begin position="12"/>
        <end position="32"/>
    </location>
</feature>
<evidence type="ECO:0000313" key="4">
    <source>
        <dbReference type="EMBL" id="MBE7325026.1"/>
    </source>
</evidence>
<keyword evidence="2" id="KW-1133">Transmembrane helix</keyword>
<evidence type="ECO:0000256" key="2">
    <source>
        <dbReference type="SAM" id="Phobius"/>
    </source>
</evidence>
<proteinExistence type="predicted"/>
<evidence type="ECO:0000259" key="3">
    <source>
        <dbReference type="Pfam" id="PF13399"/>
    </source>
</evidence>
<keyword evidence="5" id="KW-1185">Reference proteome</keyword>
<protein>
    <submittedName>
        <fullName evidence="4">LytR C-terminal domain-containing protein</fullName>
    </submittedName>
</protein>
<dbReference type="InterPro" id="IPR027381">
    <property type="entry name" value="LytR/CpsA/Psr_C"/>
</dbReference>
<feature type="domain" description="LytR/CpsA/Psr regulator C-terminal" evidence="3">
    <location>
        <begin position="78"/>
        <end position="160"/>
    </location>
</feature>
<evidence type="ECO:0000313" key="5">
    <source>
        <dbReference type="Proteomes" id="UP000756387"/>
    </source>
</evidence>
<feature type="compositionally biased region" description="Basic and acidic residues" evidence="1">
    <location>
        <begin position="39"/>
        <end position="52"/>
    </location>
</feature>
<keyword evidence="2" id="KW-0472">Membrane</keyword>
<dbReference type="Gene3D" id="3.30.70.2390">
    <property type="match status" value="1"/>
</dbReference>
<comment type="caution">
    <text evidence="4">The sequence shown here is derived from an EMBL/GenBank/DDBJ whole genome shotgun (WGS) entry which is preliminary data.</text>
</comment>
<name>A0ABR9RTZ4_9ACTN</name>